<dbReference type="CDD" id="cd07344">
    <property type="entry name" value="M48_yhfN_like"/>
    <property type="match status" value="1"/>
</dbReference>
<sequence>MTPPFRLLAPRARSVGRVEREAVEFTLPDGRLIEMTRVRDPRARRLRLSVDERGARLTLPPRSSLVAAERFALEHGSWLAEQIDRYTIDALPTLIKGETVALPLRGDSLPVEWREGRFTRLQAEADGHLLFIANPRAGDPALRRALRDFYEAQARADVGRWLPRYLSGLPCAPRRVRLKVMSSQWGSLAPDGTMALDLGLVLARPSAFEYVLVHELCHLVHADHSHAFWREVEARFPDWRAERDYFHAEGRRLKAMMRALCGGPTGR</sequence>
<dbReference type="Gene3D" id="3.30.2010.10">
    <property type="entry name" value="Metalloproteases ('zincins'), catalytic domain"/>
    <property type="match status" value="1"/>
</dbReference>
<dbReference type="KEGG" id="lyj:FKV23_16545"/>
<evidence type="ECO:0000259" key="1">
    <source>
        <dbReference type="Pfam" id="PF01863"/>
    </source>
</evidence>
<dbReference type="InterPro" id="IPR053136">
    <property type="entry name" value="UTP_pyrophosphatase-like"/>
</dbReference>
<proteinExistence type="predicted"/>
<dbReference type="InterPro" id="IPR002725">
    <property type="entry name" value="YgjP-like_metallopeptidase"/>
</dbReference>
<reference evidence="2 3" key="1">
    <citation type="submission" date="2019-06" db="EMBL/GenBank/DDBJ databases">
        <title>Lysobacter alkalisoli sp. nov. isolated from saline-alkali soil.</title>
        <authorList>
            <person name="Sun J.-Q."/>
            <person name="Xu L."/>
        </authorList>
    </citation>
    <scope>NUCLEOTIDE SEQUENCE [LARGE SCALE GENOMIC DNA]</scope>
    <source>
        <strain evidence="2 3">SJ-36</strain>
    </source>
</reference>
<accession>A0A514BVT8</accession>
<dbReference type="Pfam" id="PF01863">
    <property type="entry name" value="YgjP-like"/>
    <property type="match status" value="1"/>
</dbReference>
<gene>
    <name evidence="2" type="ORF">FKV23_16545</name>
</gene>
<dbReference type="OrthoDB" id="9811177at2"/>
<dbReference type="PANTHER" id="PTHR30399:SF1">
    <property type="entry name" value="UTP PYROPHOSPHATASE"/>
    <property type="match status" value="1"/>
</dbReference>
<evidence type="ECO:0000313" key="2">
    <source>
        <dbReference type="EMBL" id="QDH71521.1"/>
    </source>
</evidence>
<dbReference type="EMBL" id="CP041242">
    <property type="protein sequence ID" value="QDH71521.1"/>
    <property type="molecule type" value="Genomic_DNA"/>
</dbReference>
<name>A0A514BVT8_9GAMM</name>
<organism evidence="2 3">
    <name type="scientific">Marilutibacter alkalisoli</name>
    <dbReference type="NCBI Taxonomy" id="2591633"/>
    <lineage>
        <taxon>Bacteria</taxon>
        <taxon>Pseudomonadati</taxon>
        <taxon>Pseudomonadota</taxon>
        <taxon>Gammaproteobacteria</taxon>
        <taxon>Lysobacterales</taxon>
        <taxon>Lysobacteraceae</taxon>
        <taxon>Marilutibacter</taxon>
    </lineage>
</organism>
<dbReference type="RefSeq" id="WP_141624853.1">
    <property type="nucleotide sequence ID" value="NZ_CP041242.1"/>
</dbReference>
<dbReference type="AlphaFoldDB" id="A0A514BVT8"/>
<dbReference type="Proteomes" id="UP000317199">
    <property type="component" value="Chromosome"/>
</dbReference>
<keyword evidence="3" id="KW-1185">Reference proteome</keyword>
<evidence type="ECO:0000313" key="3">
    <source>
        <dbReference type="Proteomes" id="UP000317199"/>
    </source>
</evidence>
<protein>
    <submittedName>
        <fullName evidence="2">M48 family metallopeptidase</fullName>
    </submittedName>
</protein>
<dbReference type="PANTHER" id="PTHR30399">
    <property type="entry name" value="UNCHARACTERIZED PROTEIN YGJP"/>
    <property type="match status" value="1"/>
</dbReference>
<feature type="domain" description="YgjP-like metallopeptidase" evidence="1">
    <location>
        <begin position="44"/>
        <end position="246"/>
    </location>
</feature>